<organism evidence="4 5">
    <name type="scientific">Hibiscus sabdariffa</name>
    <name type="common">roselle</name>
    <dbReference type="NCBI Taxonomy" id="183260"/>
    <lineage>
        <taxon>Eukaryota</taxon>
        <taxon>Viridiplantae</taxon>
        <taxon>Streptophyta</taxon>
        <taxon>Embryophyta</taxon>
        <taxon>Tracheophyta</taxon>
        <taxon>Spermatophyta</taxon>
        <taxon>Magnoliopsida</taxon>
        <taxon>eudicotyledons</taxon>
        <taxon>Gunneridae</taxon>
        <taxon>Pentapetalae</taxon>
        <taxon>rosids</taxon>
        <taxon>malvids</taxon>
        <taxon>Malvales</taxon>
        <taxon>Malvaceae</taxon>
        <taxon>Malvoideae</taxon>
        <taxon>Hibiscus</taxon>
    </lineage>
</organism>
<evidence type="ECO:0000259" key="3">
    <source>
        <dbReference type="Pfam" id="PF12068"/>
    </source>
</evidence>
<dbReference type="Proteomes" id="UP001472677">
    <property type="component" value="Unassembled WGS sequence"/>
</dbReference>
<protein>
    <recommendedName>
        <fullName evidence="3">Small G protein signalling modulator 1/2 Rab-binding domain-containing protein</fullName>
    </recommendedName>
</protein>
<accession>A0ABR2F181</accession>
<feature type="compositionally biased region" description="Basic and acidic residues" evidence="2">
    <location>
        <begin position="1"/>
        <end position="10"/>
    </location>
</feature>
<evidence type="ECO:0000313" key="4">
    <source>
        <dbReference type="EMBL" id="KAK8568711.1"/>
    </source>
</evidence>
<reference evidence="4 5" key="1">
    <citation type="journal article" date="2024" name="G3 (Bethesda)">
        <title>Genome assembly of Hibiscus sabdariffa L. provides insights into metabolisms of medicinal natural products.</title>
        <authorList>
            <person name="Kim T."/>
        </authorList>
    </citation>
    <scope>NUCLEOTIDE SEQUENCE [LARGE SCALE GENOMIC DNA]</scope>
    <source>
        <strain evidence="4">TK-2024</strain>
        <tissue evidence="4">Old leaves</tissue>
    </source>
</reference>
<evidence type="ECO:0000256" key="2">
    <source>
        <dbReference type="SAM" id="MobiDB-lite"/>
    </source>
</evidence>
<proteinExistence type="predicted"/>
<sequence>MQQAELHDLSDDADYAASEQQGSTSMMRCGSGKLSPPSESEGAEIVYLKDNVAIHPTQFVSERISGRLKLIKQGSSLFMTWIPYEVQSMNGKLLEKDRSLYTIRAVPFTDVRSIRRHTPAIGWQYIIVVLSSGLAYPPLYFYNGGVREFLTTVEQHVSLVRSVEDANVFLLNDLQNPLQPTLPSSELPRAIPIAGVPSTPVLATSHDNHESTDTTVSDGKPENI</sequence>
<evidence type="ECO:0000256" key="1">
    <source>
        <dbReference type="ARBA" id="ARBA00022468"/>
    </source>
</evidence>
<gene>
    <name evidence="4" type="ORF">V6N12_007254</name>
</gene>
<name>A0ABR2F181_9ROSI</name>
<dbReference type="Pfam" id="PF12068">
    <property type="entry name" value="PH_RBD"/>
    <property type="match status" value="1"/>
</dbReference>
<comment type="caution">
    <text evidence="4">The sequence shown here is derived from an EMBL/GenBank/DDBJ whole genome shotgun (WGS) entry which is preliminary data.</text>
</comment>
<feature type="region of interest" description="Disordered" evidence="2">
    <location>
        <begin position="201"/>
        <end position="224"/>
    </location>
</feature>
<feature type="domain" description="Small G protein signalling modulator 1/2 Rab-binding" evidence="3">
    <location>
        <begin position="45"/>
        <end position="182"/>
    </location>
</feature>
<evidence type="ECO:0000313" key="5">
    <source>
        <dbReference type="Proteomes" id="UP001472677"/>
    </source>
</evidence>
<dbReference type="EMBL" id="JBBPBM010000009">
    <property type="protein sequence ID" value="KAK8568711.1"/>
    <property type="molecule type" value="Genomic_DNA"/>
</dbReference>
<keyword evidence="1" id="KW-0343">GTPase activation</keyword>
<dbReference type="Gene3D" id="2.30.29.230">
    <property type="match status" value="1"/>
</dbReference>
<dbReference type="InterPro" id="IPR021935">
    <property type="entry name" value="SGSM1/2_RBD"/>
</dbReference>
<feature type="region of interest" description="Disordered" evidence="2">
    <location>
        <begin position="1"/>
        <end position="37"/>
    </location>
</feature>
<keyword evidence="5" id="KW-1185">Reference proteome</keyword>